<dbReference type="EMBL" id="LAZR01069093">
    <property type="protein sequence ID" value="KKK48376.1"/>
    <property type="molecule type" value="Genomic_DNA"/>
</dbReference>
<feature type="compositionally biased region" description="Polar residues" evidence="1">
    <location>
        <begin position="49"/>
        <end position="62"/>
    </location>
</feature>
<dbReference type="AlphaFoldDB" id="A0A0F8YJX6"/>
<reference evidence="2" key="1">
    <citation type="journal article" date="2015" name="Nature">
        <title>Complex archaea that bridge the gap between prokaryotes and eukaryotes.</title>
        <authorList>
            <person name="Spang A."/>
            <person name="Saw J.H."/>
            <person name="Jorgensen S.L."/>
            <person name="Zaremba-Niedzwiedzka K."/>
            <person name="Martijn J."/>
            <person name="Lind A.E."/>
            <person name="van Eijk R."/>
            <person name="Schleper C."/>
            <person name="Guy L."/>
            <person name="Ettema T.J."/>
        </authorList>
    </citation>
    <scope>NUCLEOTIDE SEQUENCE</scope>
</reference>
<organism evidence="2">
    <name type="scientific">marine sediment metagenome</name>
    <dbReference type="NCBI Taxonomy" id="412755"/>
    <lineage>
        <taxon>unclassified sequences</taxon>
        <taxon>metagenomes</taxon>
        <taxon>ecological metagenomes</taxon>
    </lineage>
</organism>
<comment type="caution">
    <text evidence="2">The sequence shown here is derived from an EMBL/GenBank/DDBJ whole genome shotgun (WGS) entry which is preliminary data.</text>
</comment>
<protein>
    <submittedName>
        <fullName evidence="2">Uncharacterized protein</fullName>
    </submittedName>
</protein>
<proteinExistence type="predicted"/>
<evidence type="ECO:0000256" key="1">
    <source>
        <dbReference type="SAM" id="MobiDB-lite"/>
    </source>
</evidence>
<sequence>MNFDEFKQFYKKHPGKSNSFYYRQFPKGNQSTIRNYKYRCKNAKNTVATHDATNNKITKSNPKQPPQVEGLATPPTDFIDDPNELLMSCATRELNKANPNVRWANILLTLLDKTKQLEAKSKQEVMIRRKLVKYSSNQLIELRKRLIKS</sequence>
<evidence type="ECO:0000313" key="2">
    <source>
        <dbReference type="EMBL" id="KKK48376.1"/>
    </source>
</evidence>
<gene>
    <name evidence="2" type="ORF">LCGC14_3145730</name>
</gene>
<name>A0A0F8YJX6_9ZZZZ</name>
<accession>A0A0F8YJX6</accession>
<feature type="region of interest" description="Disordered" evidence="1">
    <location>
        <begin position="49"/>
        <end position="76"/>
    </location>
</feature>